<comment type="subcellular location">
    <subcellularLocation>
        <location evidence="1">Cell outer membrane</location>
        <topology evidence="1">Multi-pass membrane protein</topology>
    </subcellularLocation>
</comment>
<dbReference type="PROSITE" id="PS52016">
    <property type="entry name" value="TONB_DEPENDENT_REC_3"/>
    <property type="match status" value="1"/>
</dbReference>
<dbReference type="InterPro" id="IPR012910">
    <property type="entry name" value="Plug_dom"/>
</dbReference>
<feature type="domain" description="TonB-dependent receptor plug" evidence="2">
    <location>
        <begin position="199"/>
        <end position="305"/>
    </location>
</feature>
<dbReference type="Pfam" id="PF13715">
    <property type="entry name" value="CarbopepD_reg_2"/>
    <property type="match status" value="1"/>
</dbReference>
<organism evidence="3 4">
    <name type="scientific">Niastella populi</name>
    <dbReference type="NCBI Taxonomy" id="550983"/>
    <lineage>
        <taxon>Bacteria</taxon>
        <taxon>Pseudomonadati</taxon>
        <taxon>Bacteroidota</taxon>
        <taxon>Chitinophagia</taxon>
        <taxon>Chitinophagales</taxon>
        <taxon>Chitinophagaceae</taxon>
        <taxon>Niastella</taxon>
    </lineage>
</organism>
<dbReference type="InterPro" id="IPR039426">
    <property type="entry name" value="TonB-dep_rcpt-like"/>
</dbReference>
<reference evidence="4" key="1">
    <citation type="submission" date="2016-04" db="EMBL/GenBank/DDBJ databases">
        <authorList>
            <person name="Chen L."/>
            <person name="Zhuang W."/>
            <person name="Wang G."/>
        </authorList>
    </citation>
    <scope>NUCLEOTIDE SEQUENCE [LARGE SCALE GENOMIC DNA]</scope>
    <source>
        <strain evidence="4">208</strain>
    </source>
</reference>
<dbReference type="SUPFAM" id="SSF49464">
    <property type="entry name" value="Carboxypeptidase regulatory domain-like"/>
    <property type="match status" value="1"/>
</dbReference>
<dbReference type="InterPro" id="IPR008969">
    <property type="entry name" value="CarboxyPept-like_regulatory"/>
</dbReference>
<evidence type="ECO:0000313" key="4">
    <source>
        <dbReference type="Proteomes" id="UP000192276"/>
    </source>
</evidence>
<dbReference type="Gene3D" id="2.170.130.10">
    <property type="entry name" value="TonB-dependent receptor, plug domain"/>
    <property type="match status" value="1"/>
</dbReference>
<dbReference type="GO" id="GO:0009279">
    <property type="term" value="C:cell outer membrane"/>
    <property type="evidence" value="ECO:0007669"/>
    <property type="project" value="UniProtKB-SubCell"/>
</dbReference>
<keyword evidence="4" id="KW-1185">Reference proteome</keyword>
<proteinExistence type="inferred from homology"/>
<dbReference type="STRING" id="550983.A4R26_00230"/>
<evidence type="ECO:0000313" key="3">
    <source>
        <dbReference type="EMBL" id="OQP68274.1"/>
    </source>
</evidence>
<protein>
    <recommendedName>
        <fullName evidence="2">TonB-dependent receptor plug domain-containing protein</fullName>
    </recommendedName>
</protein>
<evidence type="ECO:0000259" key="2">
    <source>
        <dbReference type="Pfam" id="PF07715"/>
    </source>
</evidence>
<dbReference type="FunFam" id="2.170.130.10:FF:000003">
    <property type="entry name" value="SusC/RagA family TonB-linked outer membrane protein"/>
    <property type="match status" value="1"/>
</dbReference>
<dbReference type="InterPro" id="IPR037066">
    <property type="entry name" value="Plug_dom_sf"/>
</dbReference>
<keyword evidence="1" id="KW-0472">Membrane</keyword>
<name>A0A1V9GCH4_9BACT</name>
<keyword evidence="1" id="KW-0812">Transmembrane</keyword>
<gene>
    <name evidence="3" type="ORF">A4R26_00230</name>
</gene>
<dbReference type="EMBL" id="LWBP01000001">
    <property type="protein sequence ID" value="OQP68274.1"/>
    <property type="molecule type" value="Genomic_DNA"/>
</dbReference>
<dbReference type="NCBIfam" id="TIGR04056">
    <property type="entry name" value="OMP_RagA_SusC"/>
    <property type="match status" value="1"/>
</dbReference>
<dbReference type="InterPro" id="IPR023997">
    <property type="entry name" value="TonB-dep_OMP_SusC/RagA_CS"/>
</dbReference>
<comment type="similarity">
    <text evidence="1">Belongs to the TonB-dependent receptor family.</text>
</comment>
<dbReference type="NCBIfam" id="TIGR04057">
    <property type="entry name" value="SusC_RagA_signa"/>
    <property type="match status" value="1"/>
</dbReference>
<dbReference type="SUPFAM" id="SSF56935">
    <property type="entry name" value="Porins"/>
    <property type="match status" value="1"/>
</dbReference>
<comment type="caution">
    <text evidence="3">The sequence shown here is derived from an EMBL/GenBank/DDBJ whole genome shotgun (WGS) entry which is preliminary data.</text>
</comment>
<dbReference type="Proteomes" id="UP000192276">
    <property type="component" value="Unassembled WGS sequence"/>
</dbReference>
<dbReference type="Pfam" id="PF07715">
    <property type="entry name" value="Plug"/>
    <property type="match status" value="1"/>
</dbReference>
<accession>A0A1V9GCH4</accession>
<dbReference type="Gene3D" id="2.60.40.1120">
    <property type="entry name" value="Carboxypeptidase-like, regulatory domain"/>
    <property type="match status" value="1"/>
</dbReference>
<dbReference type="InterPro" id="IPR023996">
    <property type="entry name" value="TonB-dep_OMP_SusC/RagA"/>
</dbReference>
<keyword evidence="1" id="KW-0998">Cell outer membrane</keyword>
<keyword evidence="1" id="KW-0813">Transport</keyword>
<dbReference type="AlphaFoldDB" id="A0A1V9GCH4"/>
<keyword evidence="1" id="KW-1134">Transmembrane beta strand</keyword>
<evidence type="ECO:0000256" key="1">
    <source>
        <dbReference type="PROSITE-ProRule" id="PRU01360"/>
    </source>
</evidence>
<sequence>MIVPLLQASGGYAQDILQKEISITLKKKSLDAALQEISAVSKVKFAYPNSLVKQDGTISRQYVNTRLVHILDDLLEPGRLTYEVVGNMIVIKKAVQAAAPVSASQEKITASGIVADSAGRPLNGVSVMVKGNAAGARTNANGEFTLQVPVGASLVISMIGFTSEEVTVKDRQPLHITLLDNRTGLNEVVVVGFGTQRKITLTGSVASVQTKELKQSAVSNLSSALVGRLPGLIARQPSGEPGANGSTIWLRGQSTYSGSSGPLIMIDGVPRDGFEFIDPNEVESITILKDASATAVYGVRGANGVVLLTTKRGTVGKPTVQFNIESAVNTPTRLPEYLNSVDYFRYYRAGLINDGRLTEAQRYTDEYISRYDRSIDWPADLEYEYLYPNVNWMDYMLKESSWRSTANVNVRGGTDKFKYFVSGSYFTEDGIYNHDKTIKDYNIQANEKRFNFRSNIDMEISKWFKAELGLSTIVRYRNYPVPTAGDYFVSLKTTAPYEMPVFNPNGSIAEPTRGNSNPYAQLTQRGYKRMLNSYLQGTLGITANLSFITKGLTARTRFSYDALANGGYERAKNYWSFLYAGNGKYDQVKQGQDFLNYTLINDHWQTQINPEFYLNYDRRFGKHDIGAMILYRLKNESRRAGNAVDALPRREQGLVGRIAYGYNEKYFAEANFGYNGSENFMKGRRFGFFPSFSAAWVINREDFMKEVSWIDLLKIRLSHGMVGNQDPGTRFAYQSQWNLAAGGYVFGTDYQNNQGGALEGKTGNALTTWETARMTNFGLDFNMLNNLFTLTTDIFYEKRTGIFTTSSRITSALMGIPAGNLPTINAGMVENRGFEIDLKHQNRLSKHFTYFIRGNYTYARNKILDYLEEPTSDRPWQTRKGRMLSDIQTYVATGYFQSAEEIAKAPSQTFFGTVQPGDIRYQDVNGDGIIDSYDRTFIGKNSEPTAIMGASAGFSWRGFDLSVMFQGGFGRWLFTDGSTMFGTNYEFRQLMYEPGTDYWTPERPNAAYPRAMSQKTPNNTERSTHYLRNGNYVRLKNMEIGYSIPPRLIRRLGMTNVRIYTNGNNLYTWDHVKLFDPEENYGSPTYPLMATYNFGINVGF</sequence>